<dbReference type="EC" id="2.7.2.7" evidence="1"/>
<protein>
    <submittedName>
        <fullName evidence="1">Butyrate kinase</fullName>
        <ecNumber evidence="1">2.7.2.7</ecNumber>
    </submittedName>
</protein>
<evidence type="ECO:0000313" key="2">
    <source>
        <dbReference type="Proteomes" id="UP000682204"/>
    </source>
</evidence>
<sequence length="362" mass="38666">MKAFRILAINPGSTSTKIALYEDDRILGSQSQRYDLETLKAFPNVLDQRAMRLEVIHQVLKERGRPLAEIDAFVGRGGLTAPLDGGTYVVDDVMTADLLSGRWGVHAANLGGLLARDLAEEAGGKKAFIVDPVVVDELLPEARLSGHPAIERRSVFHALNQKAIARRAAADMGTTYDATHLIVAHLGGGISVGAHELGRVVDVNNALDGEGPFSPERAGSLPAGGLVRLAYSGGLTLDELLRKVTGSGGLVAHLGTNDLREVERRIDEGDGKAALVFRAMAYQVARQIGAEAAVLSGRVDAIVLTGGLAHSDRFVEAIRNRVDFIAPVLVYPGEDELKALAEGTLRVLRGEEEAKLYRPHGD</sequence>
<keyword evidence="1" id="KW-0808">Transferase</keyword>
<accession>A0ACD1DWH5</accession>
<keyword evidence="1" id="KW-0418">Kinase</keyword>
<gene>
    <name evidence="1" type="primary">buk</name>
    <name evidence="1" type="ORF">KIH16_01815</name>
</gene>
<name>A0ACD1DWH5_9BACT</name>
<evidence type="ECO:0000313" key="1">
    <source>
        <dbReference type="EMBL" id="QVL36578.1"/>
    </source>
</evidence>
<dbReference type="EMBL" id="CP074691">
    <property type="protein sequence ID" value="QVL36578.1"/>
    <property type="molecule type" value="Genomic_DNA"/>
</dbReference>
<organism evidence="1 2">
    <name type="scientific">Aminirod propionatiphilus</name>
    <dbReference type="NCBI Taxonomy" id="3415223"/>
    <lineage>
        <taxon>Bacteria</taxon>
        <taxon>Thermotogati</taxon>
        <taxon>Synergistota</taxon>
        <taxon>Synergistia</taxon>
        <taxon>Synergistales</taxon>
        <taxon>Aminiphilaceae</taxon>
        <taxon>Aminirod</taxon>
    </lineage>
</organism>
<keyword evidence="2" id="KW-1185">Reference proteome</keyword>
<reference evidence="1" key="1">
    <citation type="submission" date="2021-05" db="EMBL/GenBank/DDBJ databases">
        <title>An isolated secondary fermenter in methanogenic hydrocarbon-degrading communities.</title>
        <authorList>
            <person name="Liu Y.-F."/>
            <person name="Liu Z.-l."/>
        </authorList>
    </citation>
    <scope>NUCLEOTIDE SEQUENCE</scope>
    <source>
        <strain evidence="1">L-13</strain>
    </source>
</reference>
<dbReference type="Proteomes" id="UP000682204">
    <property type="component" value="Chromosome"/>
</dbReference>
<proteinExistence type="predicted"/>